<evidence type="ECO:0000256" key="1">
    <source>
        <dbReference type="ARBA" id="ARBA00023015"/>
    </source>
</evidence>
<dbReference type="GO" id="GO:0000976">
    <property type="term" value="F:transcription cis-regulatory region binding"/>
    <property type="evidence" value="ECO:0007669"/>
    <property type="project" value="TreeGrafter"/>
</dbReference>
<keyword evidence="3" id="KW-0804">Transcription</keyword>
<evidence type="ECO:0000259" key="4">
    <source>
        <dbReference type="PROSITE" id="PS50932"/>
    </source>
</evidence>
<evidence type="ECO:0000256" key="2">
    <source>
        <dbReference type="ARBA" id="ARBA00023125"/>
    </source>
</evidence>
<reference evidence="5 6" key="1">
    <citation type="submission" date="2018-10" db="EMBL/GenBank/DDBJ databases">
        <title>Anaerotruncus faecis sp. nov., isolated from human feces.</title>
        <authorList>
            <person name="Wang Y.-J."/>
        </authorList>
    </citation>
    <scope>NUCLEOTIDE SEQUENCE [LARGE SCALE GENOMIC DNA]</scope>
    <source>
        <strain evidence="5 6">22A2-44</strain>
    </source>
</reference>
<protein>
    <submittedName>
        <fullName evidence="5">LacI family transcriptional regulator</fullName>
    </submittedName>
</protein>
<dbReference type="Gene3D" id="3.40.50.2300">
    <property type="match status" value="2"/>
</dbReference>
<dbReference type="GO" id="GO:0003700">
    <property type="term" value="F:DNA-binding transcription factor activity"/>
    <property type="evidence" value="ECO:0007669"/>
    <property type="project" value="TreeGrafter"/>
</dbReference>
<evidence type="ECO:0000256" key="3">
    <source>
        <dbReference type="ARBA" id="ARBA00023163"/>
    </source>
</evidence>
<dbReference type="RefSeq" id="WP_121587160.1">
    <property type="nucleotide sequence ID" value="NZ_DBFBJK010000045.1"/>
</dbReference>
<dbReference type="PROSITE" id="PS00356">
    <property type="entry name" value="HTH_LACI_1"/>
    <property type="match status" value="1"/>
</dbReference>
<dbReference type="AlphaFoldDB" id="A0A498CKM7"/>
<dbReference type="Pfam" id="PF00356">
    <property type="entry name" value="LacI"/>
    <property type="match status" value="1"/>
</dbReference>
<dbReference type="SUPFAM" id="SSF53822">
    <property type="entry name" value="Periplasmic binding protein-like I"/>
    <property type="match status" value="1"/>
</dbReference>
<dbReference type="EMBL" id="RCHT01000019">
    <property type="protein sequence ID" value="RLL09669.1"/>
    <property type="molecule type" value="Genomic_DNA"/>
</dbReference>
<dbReference type="PANTHER" id="PTHR30146:SF109">
    <property type="entry name" value="HTH-TYPE TRANSCRIPTIONAL REGULATOR GALS"/>
    <property type="match status" value="1"/>
</dbReference>
<dbReference type="InterPro" id="IPR028082">
    <property type="entry name" value="Peripla_BP_I"/>
</dbReference>
<dbReference type="PANTHER" id="PTHR30146">
    <property type="entry name" value="LACI-RELATED TRANSCRIPTIONAL REPRESSOR"/>
    <property type="match status" value="1"/>
</dbReference>
<keyword evidence="6" id="KW-1185">Reference proteome</keyword>
<dbReference type="SMART" id="SM00354">
    <property type="entry name" value="HTH_LACI"/>
    <property type="match status" value="1"/>
</dbReference>
<evidence type="ECO:0000313" key="6">
    <source>
        <dbReference type="Proteomes" id="UP000276301"/>
    </source>
</evidence>
<sequence length="343" mass="39528">MEFSILDIAKKAGVSKSTISRVINGGSVSPKTRKIVEDTMREMGYSPNYMARGLRGVHNTVVGILSLGSSMFSHPSISRRIAGILDTLGENDCDLLIVHDLLQQSPAPGYVPKYVRYLRDQRIQGLITLGWDDLPEVQQAANQFRNVVYGGERLQMNRGFRVYHGNYYYSCDLYHLLVMNGHRRILTTVGFEPQDEQFRRARMRAWESTCLQAGIPYDEDSFYRSPMERTLTEEYLSGLYRAFRKGKYTALFADEMSHATAILLYFREKGLRCPEDYSIVTIKRDDAEERFITSVFVSDYDYGVLITRLMLEVIRNEELEYRDVMMSYSMEMRKSVGRNAAHP</sequence>
<dbReference type="PROSITE" id="PS50932">
    <property type="entry name" value="HTH_LACI_2"/>
    <property type="match status" value="1"/>
</dbReference>
<proteinExistence type="predicted"/>
<dbReference type="Proteomes" id="UP000276301">
    <property type="component" value="Unassembled WGS sequence"/>
</dbReference>
<dbReference type="PRINTS" id="PR00036">
    <property type="entry name" value="HTHLACI"/>
</dbReference>
<dbReference type="InterPro" id="IPR046335">
    <property type="entry name" value="LacI/GalR-like_sensor"/>
</dbReference>
<dbReference type="Gene3D" id="1.10.260.40">
    <property type="entry name" value="lambda repressor-like DNA-binding domains"/>
    <property type="match status" value="1"/>
</dbReference>
<feature type="domain" description="HTH lacI-type" evidence="4">
    <location>
        <begin position="3"/>
        <end position="56"/>
    </location>
</feature>
<dbReference type="Pfam" id="PF13377">
    <property type="entry name" value="Peripla_BP_3"/>
    <property type="match status" value="1"/>
</dbReference>
<dbReference type="CDD" id="cd01392">
    <property type="entry name" value="HTH_LacI"/>
    <property type="match status" value="1"/>
</dbReference>
<gene>
    <name evidence="5" type="ORF">D4A47_09925</name>
</gene>
<keyword evidence="1" id="KW-0805">Transcription regulation</keyword>
<comment type="caution">
    <text evidence="5">The sequence shown here is derived from an EMBL/GenBank/DDBJ whole genome shotgun (WGS) entry which is preliminary data.</text>
</comment>
<keyword evidence="2" id="KW-0238">DNA-binding</keyword>
<name>A0A498CKM7_9FIRM</name>
<organism evidence="5 6">
    <name type="scientific">Anaerotruncus massiliensis</name>
    <name type="common">ex Liu et al. 2021</name>
    <dbReference type="NCBI Taxonomy" id="2321404"/>
    <lineage>
        <taxon>Bacteria</taxon>
        <taxon>Bacillati</taxon>
        <taxon>Bacillota</taxon>
        <taxon>Clostridia</taxon>
        <taxon>Eubacteriales</taxon>
        <taxon>Oscillospiraceae</taxon>
        <taxon>Anaerotruncus</taxon>
    </lineage>
</organism>
<dbReference type="SUPFAM" id="SSF47413">
    <property type="entry name" value="lambda repressor-like DNA-binding domains"/>
    <property type="match status" value="1"/>
</dbReference>
<dbReference type="InterPro" id="IPR000843">
    <property type="entry name" value="HTH_LacI"/>
</dbReference>
<dbReference type="InterPro" id="IPR010982">
    <property type="entry name" value="Lambda_DNA-bd_dom_sf"/>
</dbReference>
<accession>A0A498CKM7</accession>
<evidence type="ECO:0000313" key="5">
    <source>
        <dbReference type="EMBL" id="RLL09669.1"/>
    </source>
</evidence>